<dbReference type="VEuPathDB" id="AmoebaDB:NAEGRDRAFT_67211"/>
<organism evidence="2">
    <name type="scientific">Naegleria gruberi</name>
    <name type="common">Amoeba</name>
    <dbReference type="NCBI Taxonomy" id="5762"/>
    <lineage>
        <taxon>Eukaryota</taxon>
        <taxon>Discoba</taxon>
        <taxon>Heterolobosea</taxon>
        <taxon>Tetramitia</taxon>
        <taxon>Eutetramitia</taxon>
        <taxon>Vahlkampfiidae</taxon>
        <taxon>Naegleria</taxon>
    </lineage>
</organism>
<dbReference type="Proteomes" id="UP000006671">
    <property type="component" value="Unassembled WGS sequence"/>
</dbReference>
<evidence type="ECO:0000313" key="1">
    <source>
        <dbReference type="EMBL" id="EFC44847.1"/>
    </source>
</evidence>
<dbReference type="RefSeq" id="XP_002677591.1">
    <property type="nucleotide sequence ID" value="XM_002677545.1"/>
</dbReference>
<evidence type="ECO:0000313" key="2">
    <source>
        <dbReference type="Proteomes" id="UP000006671"/>
    </source>
</evidence>
<dbReference type="KEGG" id="ngr:NAEGRDRAFT_67211"/>
<reference evidence="1 2" key="1">
    <citation type="journal article" date="2010" name="Cell">
        <title>The genome of Naegleria gruberi illuminates early eukaryotic versatility.</title>
        <authorList>
            <person name="Fritz-Laylin L.K."/>
            <person name="Prochnik S.E."/>
            <person name="Ginger M.L."/>
            <person name="Dacks J.B."/>
            <person name="Carpenter M.L."/>
            <person name="Field M.C."/>
            <person name="Kuo A."/>
            <person name="Paredez A."/>
            <person name="Chapman J."/>
            <person name="Pham J."/>
            <person name="Shu S."/>
            <person name="Neupane R."/>
            <person name="Cipriano M."/>
            <person name="Mancuso J."/>
            <person name="Tu H."/>
            <person name="Salamov A."/>
            <person name="Lindquist E."/>
            <person name="Shapiro H."/>
            <person name="Lucas S."/>
            <person name="Grigoriev I.V."/>
            <person name="Cande W.Z."/>
            <person name="Fulton C."/>
            <person name="Rokhsar D.S."/>
            <person name="Dawson S.C."/>
        </authorList>
    </citation>
    <scope>NUCLEOTIDE SEQUENCE [LARGE SCALE GENOMIC DNA]</scope>
    <source>
        <strain evidence="1 2">NEG-M</strain>
    </source>
</reference>
<dbReference type="GeneID" id="8848300"/>
<dbReference type="InParanoid" id="D2VEA8"/>
<proteinExistence type="predicted"/>
<dbReference type="EMBL" id="GG738866">
    <property type="protein sequence ID" value="EFC44847.1"/>
    <property type="molecule type" value="Genomic_DNA"/>
</dbReference>
<gene>
    <name evidence="1" type="ORF">NAEGRDRAFT_67211</name>
</gene>
<accession>D2VEA8</accession>
<dbReference type="AlphaFoldDB" id="D2VEA8"/>
<keyword evidence="2" id="KW-1185">Reference proteome</keyword>
<sequence>MSKPTTIALTASPSGEPHERFNNIVACSPFSPPTNDSIFLQQPFSDTQSYSKHGQDLETSPNPISIQLPSIPPLQIHHQQQLDQNSHDHHIDIANYYSNEPSKSSVSGVSFSDSNHLVMMMEEGKENPSSMMNQTTYYKTENVKEKTCHWFLYIYYIAYVCNFGGNGSLLGSLYF</sequence>
<protein>
    <submittedName>
        <fullName evidence="1">Predicted protein</fullName>
    </submittedName>
</protein>
<name>D2VEA8_NAEGR</name>